<reference evidence="7" key="1">
    <citation type="submission" date="2016-10" db="EMBL/GenBank/DDBJ databases">
        <authorList>
            <person name="Varghese N."/>
            <person name="Submissions S."/>
        </authorList>
    </citation>
    <scope>NUCLEOTIDE SEQUENCE [LARGE SCALE GENOMIC DNA]</scope>
    <source>
        <strain evidence="7">CGMCC 4.3506</strain>
    </source>
</reference>
<dbReference type="InterPro" id="IPR036388">
    <property type="entry name" value="WH-like_DNA-bd_sf"/>
</dbReference>
<dbReference type="GO" id="GO:0006355">
    <property type="term" value="P:regulation of DNA-templated transcription"/>
    <property type="evidence" value="ECO:0007669"/>
    <property type="project" value="InterPro"/>
</dbReference>
<evidence type="ECO:0000259" key="5">
    <source>
        <dbReference type="PROSITE" id="PS50043"/>
    </source>
</evidence>
<dbReference type="RefSeq" id="WP_245743525.1">
    <property type="nucleotide sequence ID" value="NZ_FNCC01000001.1"/>
</dbReference>
<evidence type="ECO:0000256" key="1">
    <source>
        <dbReference type="ARBA" id="ARBA00007689"/>
    </source>
</evidence>
<keyword evidence="4" id="KW-0804">Transcription</keyword>
<dbReference type="Gene3D" id="1.10.10.10">
    <property type="entry name" value="Winged helix-like DNA-binding domain superfamily/Winged helix DNA-binding domain"/>
    <property type="match status" value="1"/>
</dbReference>
<dbReference type="AlphaFoldDB" id="A0A1G7L9L2"/>
<keyword evidence="7" id="KW-1185">Reference proteome</keyword>
<dbReference type="CDD" id="cd06170">
    <property type="entry name" value="LuxR_C_like"/>
    <property type="match status" value="1"/>
</dbReference>
<evidence type="ECO:0000313" key="6">
    <source>
        <dbReference type="EMBL" id="SDF46061.1"/>
    </source>
</evidence>
<keyword evidence="2" id="KW-0805">Transcription regulation</keyword>
<dbReference type="PANTHER" id="PTHR44688">
    <property type="entry name" value="DNA-BINDING TRANSCRIPTIONAL ACTIVATOR DEVR_DOSR"/>
    <property type="match status" value="1"/>
</dbReference>
<dbReference type="InterPro" id="IPR016032">
    <property type="entry name" value="Sig_transdc_resp-reg_C-effctor"/>
</dbReference>
<dbReference type="Pfam" id="PF00196">
    <property type="entry name" value="GerE"/>
    <property type="match status" value="1"/>
</dbReference>
<dbReference type="STRING" id="200378.SAMN05216553_101741"/>
<dbReference type="EMBL" id="FNCC01000001">
    <property type="protein sequence ID" value="SDF46061.1"/>
    <property type="molecule type" value="Genomic_DNA"/>
</dbReference>
<comment type="similarity">
    <text evidence="1">Belongs to the YciI family.</text>
</comment>
<sequence>MARFVVEMVFETADERLAEVRPSHRRYWEDLAARGVLLGGGLYADESGGLMLCEAADEAAMRRLVDGDPYVRVKLVRSVKIREWHVLVGGLTLPSDRDPEPRQLGFTMVSGDNSGSLVARIESGPRITRAAVAAGPALTAHEQRIAALIVGGKTNREIADQFRVSVRAVELHITSIYRKLGINRRAQLASALAA</sequence>
<evidence type="ECO:0000313" key="7">
    <source>
        <dbReference type="Proteomes" id="UP000199623"/>
    </source>
</evidence>
<keyword evidence="3" id="KW-0238">DNA-binding</keyword>
<dbReference type="PANTHER" id="PTHR44688:SF16">
    <property type="entry name" value="DNA-BINDING TRANSCRIPTIONAL ACTIVATOR DEVR_DOSR"/>
    <property type="match status" value="1"/>
</dbReference>
<evidence type="ECO:0000256" key="4">
    <source>
        <dbReference type="ARBA" id="ARBA00023163"/>
    </source>
</evidence>
<protein>
    <submittedName>
        <fullName evidence="6">YCII-related domain-containing protein</fullName>
    </submittedName>
</protein>
<dbReference type="PROSITE" id="PS50043">
    <property type="entry name" value="HTH_LUXR_2"/>
    <property type="match status" value="1"/>
</dbReference>
<organism evidence="6 7">
    <name type="scientific">Lentzea fradiae</name>
    <dbReference type="NCBI Taxonomy" id="200378"/>
    <lineage>
        <taxon>Bacteria</taxon>
        <taxon>Bacillati</taxon>
        <taxon>Actinomycetota</taxon>
        <taxon>Actinomycetes</taxon>
        <taxon>Pseudonocardiales</taxon>
        <taxon>Pseudonocardiaceae</taxon>
        <taxon>Lentzea</taxon>
    </lineage>
</organism>
<dbReference type="SMART" id="SM00421">
    <property type="entry name" value="HTH_LUXR"/>
    <property type="match status" value="1"/>
</dbReference>
<gene>
    <name evidence="6" type="ORF">SAMN05216553_101741</name>
</gene>
<dbReference type="InterPro" id="IPR000792">
    <property type="entry name" value="Tscrpt_reg_LuxR_C"/>
</dbReference>
<proteinExistence type="inferred from homology"/>
<feature type="domain" description="HTH luxR-type" evidence="5">
    <location>
        <begin position="131"/>
        <end position="194"/>
    </location>
</feature>
<dbReference type="GO" id="GO:0003677">
    <property type="term" value="F:DNA binding"/>
    <property type="evidence" value="ECO:0007669"/>
    <property type="project" value="UniProtKB-KW"/>
</dbReference>
<dbReference type="SUPFAM" id="SSF54909">
    <property type="entry name" value="Dimeric alpha+beta barrel"/>
    <property type="match status" value="1"/>
</dbReference>
<dbReference type="Gene3D" id="3.30.70.1060">
    <property type="entry name" value="Dimeric alpha+beta barrel"/>
    <property type="match status" value="1"/>
</dbReference>
<dbReference type="Proteomes" id="UP000199623">
    <property type="component" value="Unassembled WGS sequence"/>
</dbReference>
<dbReference type="InterPro" id="IPR011008">
    <property type="entry name" value="Dimeric_a/b-barrel"/>
</dbReference>
<dbReference type="PRINTS" id="PR00038">
    <property type="entry name" value="HTHLUXR"/>
</dbReference>
<name>A0A1G7L9L2_9PSEU</name>
<evidence type="ECO:0000256" key="2">
    <source>
        <dbReference type="ARBA" id="ARBA00023015"/>
    </source>
</evidence>
<dbReference type="SUPFAM" id="SSF46894">
    <property type="entry name" value="C-terminal effector domain of the bipartite response regulators"/>
    <property type="match status" value="1"/>
</dbReference>
<evidence type="ECO:0000256" key="3">
    <source>
        <dbReference type="ARBA" id="ARBA00023125"/>
    </source>
</evidence>
<dbReference type="Pfam" id="PF03795">
    <property type="entry name" value="YCII"/>
    <property type="match status" value="1"/>
</dbReference>
<dbReference type="InterPro" id="IPR005545">
    <property type="entry name" value="YCII"/>
</dbReference>
<accession>A0A1G7L9L2</accession>